<feature type="transmembrane region" description="Helical" evidence="14">
    <location>
        <begin position="6"/>
        <end position="22"/>
    </location>
</feature>
<keyword evidence="11" id="KW-0739">Sodium transport</keyword>
<comment type="subcellular location">
    <subcellularLocation>
        <location evidence="1">Cell membrane</location>
        <topology evidence="1">Multi-pass membrane protein</topology>
    </subcellularLocation>
</comment>
<proteinExistence type="inferred from homology"/>
<keyword evidence="6" id="KW-0769">Symport</keyword>
<evidence type="ECO:0000256" key="2">
    <source>
        <dbReference type="ARBA" id="ARBA00006434"/>
    </source>
</evidence>
<feature type="transmembrane region" description="Helical" evidence="14">
    <location>
        <begin position="244"/>
        <end position="263"/>
    </location>
</feature>
<evidence type="ECO:0000256" key="9">
    <source>
        <dbReference type="ARBA" id="ARBA00023065"/>
    </source>
</evidence>
<dbReference type="RefSeq" id="WP_185691082.1">
    <property type="nucleotide sequence ID" value="NZ_JACHVA010000014.1"/>
</dbReference>
<evidence type="ECO:0000256" key="5">
    <source>
        <dbReference type="ARBA" id="ARBA00022692"/>
    </source>
</evidence>
<evidence type="ECO:0000256" key="3">
    <source>
        <dbReference type="ARBA" id="ARBA00022448"/>
    </source>
</evidence>
<keyword evidence="16" id="KW-1185">Reference proteome</keyword>
<comment type="similarity">
    <text evidence="2 13">Belongs to the sodium:solute symporter (SSF) (TC 2.A.21) family.</text>
</comment>
<evidence type="ECO:0000256" key="13">
    <source>
        <dbReference type="RuleBase" id="RU362091"/>
    </source>
</evidence>
<feature type="transmembrane region" description="Helical" evidence="14">
    <location>
        <begin position="75"/>
        <end position="95"/>
    </location>
</feature>
<feature type="transmembrane region" description="Helical" evidence="14">
    <location>
        <begin position="408"/>
        <end position="426"/>
    </location>
</feature>
<evidence type="ECO:0000256" key="1">
    <source>
        <dbReference type="ARBA" id="ARBA00004651"/>
    </source>
</evidence>
<dbReference type="GO" id="GO:0006814">
    <property type="term" value="P:sodium ion transport"/>
    <property type="evidence" value="ECO:0007669"/>
    <property type="project" value="UniProtKB-KW"/>
</dbReference>
<dbReference type="GO" id="GO:0015293">
    <property type="term" value="F:symporter activity"/>
    <property type="evidence" value="ECO:0007669"/>
    <property type="project" value="UniProtKB-KW"/>
</dbReference>
<feature type="transmembrane region" description="Helical" evidence="14">
    <location>
        <begin position="289"/>
        <end position="308"/>
    </location>
</feature>
<dbReference type="PROSITE" id="PS50283">
    <property type="entry name" value="NA_SOLUT_SYMP_3"/>
    <property type="match status" value="1"/>
</dbReference>
<reference evidence="15 16" key="1">
    <citation type="submission" date="2020-07" db="EMBL/GenBank/DDBJ databases">
        <authorList>
            <person name="Feng X."/>
        </authorList>
    </citation>
    <scope>NUCLEOTIDE SEQUENCE [LARGE SCALE GENOMIC DNA]</scope>
    <source>
        <strain evidence="15 16">JCM14086</strain>
    </source>
</reference>
<comment type="caution">
    <text evidence="15">The sequence shown here is derived from an EMBL/GenBank/DDBJ whole genome shotgun (WGS) entry which is preliminary data.</text>
</comment>
<feature type="transmembrane region" description="Helical" evidence="14">
    <location>
        <begin position="127"/>
        <end position="150"/>
    </location>
</feature>
<keyword evidence="10 14" id="KW-0472">Membrane</keyword>
<dbReference type="InterPro" id="IPR038377">
    <property type="entry name" value="Na/Glc_symporter_sf"/>
</dbReference>
<dbReference type="Proteomes" id="UP000525652">
    <property type="component" value="Unassembled WGS sequence"/>
</dbReference>
<gene>
    <name evidence="15" type="ORF">H5P30_00895</name>
</gene>
<evidence type="ECO:0000256" key="10">
    <source>
        <dbReference type="ARBA" id="ARBA00023136"/>
    </source>
</evidence>
<dbReference type="InterPro" id="IPR050277">
    <property type="entry name" value="Sodium:Solute_Symporter"/>
</dbReference>
<keyword evidence="9" id="KW-0406">Ion transport</keyword>
<sequence length="766" mass="86247">MHWVDWIITVVPVTIILFLAVYSRKYVRGVVDFLAAGRVAGRYVISAGDLTAGLSVITLVALVESKYQVGYALSFWEYLTVPVGIIMGLTGYCVYRFRETRSLSIGQFLEMRYNRSLRIVASTIRTFAEMVTNAIGPAVAANFFIYFIGLPHSVEIFGLALPTFGLVVAMSLCLCMVVLWPGGRISLLISDAFQGLMSYPIFVIIAGYIFLNFGWHDTIGPVMMDRVDGESFINPFDIEKLRDFNIFALFVTIFGSIMNRASWIGNDTTSSGRTPHEQKMAGILGTWRSLYSALMMLLIAVMIIALMTHKDYSDTAHEIRSELTHQVANEVVPDAGRRAQLDTKLSMIPVPRHEIGIDPPLSQESNIDTPYIEGARETLGGTPEGNRQFQEFRTLYHQMMLPVALKNLLPTGLMGLFCLLMVMLLISTDDSRVFNASSTIIQDIIMPFRKTPLTPAQHVLWLRLSSLGVCVFFFVVSIFFVQIDYIIMFTTIMTSLWLGGAGPIMIFGLYSRFGTTTGAFGALIFGSGLSLTGLFLQRNWAELVYPWLESNGWHVSVGHFLETVSSPFNPYVMWEMSAVKFPINSYELYFMAMISGITAYVVGSLLTQKEPYNLDRLLHRGEYDVAGEHKPKVAWSLRNTFSRLIGINAEYTLGDRIIAWSVFGYAIVYKFFFCFVCVFIWNLISPWPDEWWSNYFYITSLLVTAILGIVSTFWFLIGGVIDLRKLFRDLAARIDNPLDNGMVEGHVSLADKAKFEAHEQGEKKDQ</sequence>
<keyword evidence="5 14" id="KW-0812">Transmembrane</keyword>
<evidence type="ECO:0000256" key="14">
    <source>
        <dbReference type="SAM" id="Phobius"/>
    </source>
</evidence>
<keyword evidence="4" id="KW-1003">Cell membrane</keyword>
<feature type="transmembrane region" description="Helical" evidence="14">
    <location>
        <begin position="43"/>
        <end position="63"/>
    </location>
</feature>
<keyword evidence="7 14" id="KW-1133">Transmembrane helix</keyword>
<feature type="transmembrane region" description="Helical" evidence="14">
    <location>
        <begin position="156"/>
        <end position="180"/>
    </location>
</feature>
<evidence type="ECO:0000256" key="8">
    <source>
        <dbReference type="ARBA" id="ARBA00023053"/>
    </source>
</evidence>
<feature type="transmembrane region" description="Helical" evidence="14">
    <location>
        <begin position="662"/>
        <end position="684"/>
    </location>
</feature>
<dbReference type="EMBL" id="JACHVA010000014">
    <property type="protein sequence ID" value="MBC2600332.1"/>
    <property type="molecule type" value="Genomic_DNA"/>
</dbReference>
<evidence type="ECO:0000256" key="6">
    <source>
        <dbReference type="ARBA" id="ARBA00022847"/>
    </source>
</evidence>
<keyword evidence="8" id="KW-0915">Sodium</keyword>
<dbReference type="AlphaFoldDB" id="A0A7X1AV14"/>
<evidence type="ECO:0000313" key="15">
    <source>
        <dbReference type="EMBL" id="MBC2600332.1"/>
    </source>
</evidence>
<dbReference type="GO" id="GO:0005886">
    <property type="term" value="C:plasma membrane"/>
    <property type="evidence" value="ECO:0007669"/>
    <property type="project" value="UniProtKB-SubCell"/>
</dbReference>
<feature type="transmembrane region" description="Helical" evidence="14">
    <location>
        <begin position="486"/>
        <end position="510"/>
    </location>
</feature>
<feature type="transmembrane region" description="Helical" evidence="14">
    <location>
        <begin position="459"/>
        <end position="480"/>
    </location>
</feature>
<dbReference type="PANTHER" id="PTHR48086">
    <property type="entry name" value="SODIUM/PROLINE SYMPORTER-RELATED"/>
    <property type="match status" value="1"/>
</dbReference>
<evidence type="ECO:0000256" key="12">
    <source>
        <dbReference type="ARBA" id="ARBA00033708"/>
    </source>
</evidence>
<feature type="transmembrane region" description="Helical" evidence="14">
    <location>
        <begin position="517"/>
        <end position="536"/>
    </location>
</feature>
<dbReference type="Gene3D" id="1.20.1730.10">
    <property type="entry name" value="Sodium/glucose cotransporter"/>
    <property type="match status" value="1"/>
</dbReference>
<evidence type="ECO:0000256" key="11">
    <source>
        <dbReference type="ARBA" id="ARBA00023201"/>
    </source>
</evidence>
<evidence type="ECO:0000256" key="4">
    <source>
        <dbReference type="ARBA" id="ARBA00022475"/>
    </source>
</evidence>
<name>A0A7X1AV14_9BACT</name>
<evidence type="ECO:0000256" key="7">
    <source>
        <dbReference type="ARBA" id="ARBA00022989"/>
    </source>
</evidence>
<feature type="transmembrane region" description="Helical" evidence="14">
    <location>
        <begin position="588"/>
        <end position="607"/>
    </location>
</feature>
<dbReference type="Pfam" id="PF00474">
    <property type="entry name" value="SSF"/>
    <property type="match status" value="1"/>
</dbReference>
<feature type="transmembrane region" description="Helical" evidence="14">
    <location>
        <begin position="192"/>
        <end position="215"/>
    </location>
</feature>
<protein>
    <submittedName>
        <fullName evidence="15">Sodium:panthothenate symporter</fullName>
    </submittedName>
</protein>
<evidence type="ECO:0000313" key="16">
    <source>
        <dbReference type="Proteomes" id="UP000525652"/>
    </source>
</evidence>
<comment type="catalytic activity">
    <reaction evidence="12">
        <text>L-proline(in) + Na(+)(in) = L-proline(out) + Na(+)(out)</text>
        <dbReference type="Rhea" id="RHEA:28967"/>
        <dbReference type="ChEBI" id="CHEBI:29101"/>
        <dbReference type="ChEBI" id="CHEBI:60039"/>
    </reaction>
</comment>
<keyword evidence="3" id="KW-0813">Transport</keyword>
<feature type="transmembrane region" description="Helical" evidence="14">
    <location>
        <begin position="696"/>
        <end position="721"/>
    </location>
</feature>
<organism evidence="15 16">
    <name type="scientific">Puniceicoccus vermicola</name>
    <dbReference type="NCBI Taxonomy" id="388746"/>
    <lineage>
        <taxon>Bacteria</taxon>
        <taxon>Pseudomonadati</taxon>
        <taxon>Verrucomicrobiota</taxon>
        <taxon>Opitutia</taxon>
        <taxon>Puniceicoccales</taxon>
        <taxon>Puniceicoccaceae</taxon>
        <taxon>Puniceicoccus</taxon>
    </lineage>
</organism>
<dbReference type="InterPro" id="IPR001734">
    <property type="entry name" value="Na/solute_symporter"/>
</dbReference>
<accession>A0A7X1AV14</accession>
<dbReference type="PANTHER" id="PTHR48086:SF3">
    <property type="entry name" value="SODIUM_PROLINE SYMPORTER"/>
    <property type="match status" value="1"/>
</dbReference>